<keyword evidence="9" id="KW-0460">Magnesium</keyword>
<feature type="compositionally biased region" description="Basic and acidic residues" evidence="13">
    <location>
        <begin position="161"/>
        <end position="172"/>
    </location>
</feature>
<dbReference type="Gene3D" id="3.30.1490.180">
    <property type="entry name" value="RNA polymerase ii"/>
    <property type="match status" value="1"/>
</dbReference>
<dbReference type="PANTHER" id="PTHR19376:SF11">
    <property type="entry name" value="DNA-DIRECTED RNA POLYMERASE I SUBUNIT RPA1"/>
    <property type="match status" value="1"/>
</dbReference>
<comment type="caution">
    <text evidence="15">The sequence shown here is derived from an EMBL/GenBank/DDBJ whole genome shotgun (WGS) entry which is preliminary data.</text>
</comment>
<dbReference type="GO" id="GO:0046872">
    <property type="term" value="F:metal ion binding"/>
    <property type="evidence" value="ECO:0007669"/>
    <property type="project" value="UniProtKB-KW"/>
</dbReference>
<keyword evidence="6 12" id="KW-0548">Nucleotidyltransferase</keyword>
<evidence type="ECO:0000256" key="7">
    <source>
        <dbReference type="ARBA" id="ARBA00022723"/>
    </source>
</evidence>
<dbReference type="InterPro" id="IPR038120">
    <property type="entry name" value="Rpb1_funnel_sf"/>
</dbReference>
<feature type="compositionally biased region" description="Low complexity" evidence="13">
    <location>
        <begin position="324"/>
        <end position="335"/>
    </location>
</feature>
<dbReference type="SMART" id="SM00663">
    <property type="entry name" value="RPOLA_N"/>
    <property type="match status" value="1"/>
</dbReference>
<dbReference type="Gene3D" id="4.10.860.120">
    <property type="entry name" value="RNA polymerase II, clamp domain"/>
    <property type="match status" value="1"/>
</dbReference>
<protein>
    <recommendedName>
        <fullName evidence="12">DNA-directed RNA polymerase subunit</fullName>
        <ecNumber evidence="12">2.7.7.6</ecNumber>
    </recommendedName>
</protein>
<dbReference type="Pfam" id="PF00623">
    <property type="entry name" value="RNA_pol_Rpb1_2"/>
    <property type="match status" value="1"/>
</dbReference>
<dbReference type="InterPro" id="IPR042102">
    <property type="entry name" value="RNA_pol_Rpb1_3_sf"/>
</dbReference>
<dbReference type="Gene3D" id="2.40.40.20">
    <property type="match status" value="1"/>
</dbReference>
<comment type="catalytic activity">
    <reaction evidence="12">
        <text>RNA(n) + a ribonucleoside 5'-triphosphate = RNA(n+1) + diphosphate</text>
        <dbReference type="Rhea" id="RHEA:21248"/>
        <dbReference type="Rhea" id="RHEA-COMP:14527"/>
        <dbReference type="Rhea" id="RHEA-COMP:17342"/>
        <dbReference type="ChEBI" id="CHEBI:33019"/>
        <dbReference type="ChEBI" id="CHEBI:61557"/>
        <dbReference type="ChEBI" id="CHEBI:140395"/>
        <dbReference type="EC" id="2.7.7.6"/>
    </reaction>
</comment>
<feature type="compositionally biased region" description="Acidic residues" evidence="13">
    <location>
        <begin position="1540"/>
        <end position="1549"/>
    </location>
</feature>
<dbReference type="InterPro" id="IPR007080">
    <property type="entry name" value="RNA_pol_Rpb1_1"/>
</dbReference>
<dbReference type="Gene3D" id="1.10.274.100">
    <property type="entry name" value="RNA polymerase Rpb1, domain 3"/>
    <property type="match status" value="1"/>
</dbReference>
<dbReference type="InterPro" id="IPR047107">
    <property type="entry name" value="DNA-dir_RNA_pol1_lsu_C"/>
</dbReference>
<dbReference type="GO" id="GO:0005736">
    <property type="term" value="C:RNA polymerase I complex"/>
    <property type="evidence" value="ECO:0007669"/>
    <property type="project" value="TreeGrafter"/>
</dbReference>
<evidence type="ECO:0000256" key="12">
    <source>
        <dbReference type="RuleBase" id="RU004279"/>
    </source>
</evidence>
<sequence>MAAIPSKEPTTAQVAAVTFGFYSDEEVRKLSVKEITVPQCYDALKNAQPGGPYDKALGPLEQHDSCVTCGLRYVACPGHFGRVELPVPVYNPLVFMSLFKLLRFTCLHCFKLRMKQTTVDIFAHKLELLAEGRLAEALAEAVPGRTAASKAMPGPGIDGDGDGKAGDMEEPSLKDQKAVAQLAAKLAALGGITVANPSPAAGGAPAAGKARGQRAKAPGLDPAAQTSLTIEATKAAIGAFFRQCSIAKGRCENCDAINPTLRRQGFSKIFQQPLSAKGAAENAKRNICLTSALAPAATTEMEALEGELAVQLAREAETRRQRRAAASDGAAAAGPRSGGKAGKKRTDSMEEDKEESGKEEDLEEPTGSLGQAVVARQAGLMGDADGDRTSAGRPRFMTVSEVREVMRRMWAANTAILARIYRPNAPDLAPPQLRGRAVRGTPHGEGFAEAYRMFFLSVLPVPPNRVRPPSRLGEVVYEHPFNTSLQKIMGLNLDIVSLNTAHKEAGAAAAAAPADSAAAVNRELLRQVDLGRSLRLWLELQGAVNALLDSSTAPESGTQGIRQMLEKKEGLFRKNMMGKRVNFAARSVISPDPFLSAGEIGVPPYFATRLSFPERVTPWNVEELRAMVLRGAHEHPGAVAVEDEQGRMVNLARLSLEKRETLAKQLAIKVGTGGGALAADGGVRRRAGGGIGGGGRGKIVYRHLRDGDLLLTNRQPTLHKPGLMAHRARVLKGERTIRMHYANCATFNADFDGDEINLHLPQDQYGRAEGYGIVHADEQYIVPTDGKPIRGLIQDHVVAGTLLTARDTFLPRAEAMQLLYACCSPTRPGLVDEADLALPPPALRKPRVLWTGKQVVTAVLAFLTRGMPPLALNAPTKTPADYWSRGGAVDLIWRQRHENFVFPKSADGELTVLSGELLTGVADKAVYAKFGLVHAVQELYGNALAGRLISAFSRLFTNYLQARGFTCGYDDLLLVPQAEAARKELLARAEGAAVAASARYVGVGLPPGFEDDKAGAFQRQQAAEQVQEALAARYRSGADAGPAHDAAVTGALHPLGSEVVKACLPRGQAKPFPVNCLSLMTVTGAKGSGVNFSQISALLGQQELEGRRVPRMASGKTLPCFTPFDPGARSGGFIADRFLTGLRPQEYYFHCMAGREGLVDTTVKTSRSGYLQRCLVKNLEALRVHYDATVRDDTDGSIVQFAYGEDGVDVLATPFLTQFSFLARNAARFAQRLDLPAAIAASKAARLEADEARAAKLSRLRQKRLERGRASKAASEPPLSALLPPTALGVTSEAFADSLAAFVRNNPDGVLTARGKRRREGGARAPDPRSPQGFAALAALKYLRALAAPGEAVGVLAAQSVGEPSTQMTLNTFHMAGRGEANVTLGIPRLRELFMTAARSIKTPVMTLPLRPGAMRSDAEALANRLRRLRLAEVLESLEVEERAAAESAGREHSRARAFRVRLRFAPPALYPPEANLTFAEVAQCVDTAFRPQLVRAVQKALRTAGAASAVSSVSSAGLDPEDCGGGGGGGPAKVGRDKDEEDENAEADPENREGKLAWAGGRGEMKSYEAGDKEDRAAAAAARSALRQRDGDLEEEEDVGAEATAAAAGEEGDDQQPQTPREGSGAGGRSGPGAAAAAGGSSCAEAPAAEARTSICEADFTAELALEVGLDAPRVLMLELAERVAAETLLRATLGIERCYVVEKAPGEAGPSLAVQTDGIHFPAAWEAADVVDAAQVTSNDVMAVWRVLGVEAARATLVREVRTVFGAYGIAVDPRHLGLIADYMMHQGGYRACSRAGIDCSRSPFLKISFETAAAFLTDATLHGARDDLASPASRIVLGRVVEVGTGAFGLGYNLAASGGGL</sequence>
<dbReference type="Gene3D" id="1.10.132.30">
    <property type="match status" value="1"/>
</dbReference>
<dbReference type="InterPro" id="IPR007083">
    <property type="entry name" value="RNA_pol_Rpb1_4"/>
</dbReference>
<keyword evidence="3 12" id="KW-0240">DNA-directed RNA polymerase</keyword>
<evidence type="ECO:0000256" key="9">
    <source>
        <dbReference type="ARBA" id="ARBA00022842"/>
    </source>
</evidence>
<reference evidence="15 16" key="1">
    <citation type="journal article" date="2024" name="Nat. Commun.">
        <title>Phylogenomics reveals the evolutionary origins of lichenization in chlorophyte algae.</title>
        <authorList>
            <person name="Puginier C."/>
            <person name="Libourel C."/>
            <person name="Otte J."/>
            <person name="Skaloud P."/>
            <person name="Haon M."/>
            <person name="Grisel S."/>
            <person name="Petersen M."/>
            <person name="Berrin J.G."/>
            <person name="Delaux P.M."/>
            <person name="Dal Grande F."/>
            <person name="Keller J."/>
        </authorList>
    </citation>
    <scope>NUCLEOTIDE SEQUENCE [LARGE SCALE GENOMIC DNA]</scope>
    <source>
        <strain evidence="15 16">SAG 245.80</strain>
    </source>
</reference>
<dbReference type="GO" id="GO:0003899">
    <property type="term" value="F:DNA-directed RNA polymerase activity"/>
    <property type="evidence" value="ECO:0007669"/>
    <property type="project" value="UniProtKB-EC"/>
</dbReference>
<dbReference type="SUPFAM" id="SSF64484">
    <property type="entry name" value="beta and beta-prime subunits of DNA dependent RNA-polymerase"/>
    <property type="match status" value="1"/>
</dbReference>
<evidence type="ECO:0000256" key="11">
    <source>
        <dbReference type="ARBA" id="ARBA00023242"/>
    </source>
</evidence>
<feature type="compositionally biased region" description="Low complexity" evidence="13">
    <location>
        <begin position="1509"/>
        <end position="1518"/>
    </location>
</feature>
<feature type="domain" description="RNA polymerase N-terminal" evidence="14">
    <location>
        <begin position="452"/>
        <end position="804"/>
    </location>
</feature>
<comment type="similarity">
    <text evidence="2">Belongs to the RNA polymerase beta' chain family. RpoC1 subfamily.</text>
</comment>
<gene>
    <name evidence="15" type="ORF">WJX81_003612</name>
</gene>
<evidence type="ECO:0000313" key="16">
    <source>
        <dbReference type="Proteomes" id="UP001445335"/>
    </source>
</evidence>
<dbReference type="Pfam" id="PF04983">
    <property type="entry name" value="RNA_pol_Rpb1_3"/>
    <property type="match status" value="1"/>
</dbReference>
<evidence type="ECO:0000256" key="1">
    <source>
        <dbReference type="ARBA" id="ARBA00004123"/>
    </source>
</evidence>
<dbReference type="FunFam" id="1.10.150.390:FF:000005">
    <property type="entry name" value="DNA-directed RNA polymerase subunit"/>
    <property type="match status" value="1"/>
</dbReference>
<evidence type="ECO:0000256" key="3">
    <source>
        <dbReference type="ARBA" id="ARBA00022478"/>
    </source>
</evidence>
<dbReference type="InterPro" id="IPR007066">
    <property type="entry name" value="RNA_pol_Rpb1_3"/>
</dbReference>
<keyword evidence="16" id="KW-1185">Reference proteome</keyword>
<dbReference type="FunFam" id="4.10.860.120:FF:000006">
    <property type="entry name" value="DNA-directed RNA polymerase subunit"/>
    <property type="match status" value="1"/>
</dbReference>
<dbReference type="GO" id="GO:0003677">
    <property type="term" value="F:DNA binding"/>
    <property type="evidence" value="ECO:0007669"/>
    <property type="project" value="InterPro"/>
</dbReference>
<dbReference type="EC" id="2.7.7.6" evidence="12"/>
<dbReference type="InterPro" id="IPR015699">
    <property type="entry name" value="DNA-dir_RNA_pol1_lsu_N"/>
</dbReference>
<feature type="compositionally biased region" description="Acidic residues" evidence="13">
    <location>
        <begin position="349"/>
        <end position="364"/>
    </location>
</feature>
<evidence type="ECO:0000256" key="10">
    <source>
        <dbReference type="ARBA" id="ARBA00023163"/>
    </source>
</evidence>
<dbReference type="InterPro" id="IPR000722">
    <property type="entry name" value="RNA_pol_asu"/>
</dbReference>
<dbReference type="PANTHER" id="PTHR19376">
    <property type="entry name" value="DNA-DIRECTED RNA POLYMERASE"/>
    <property type="match status" value="1"/>
</dbReference>
<accession>A0AAW1SHT9</accession>
<dbReference type="Pfam" id="PF05000">
    <property type="entry name" value="RNA_pol_Rpb1_4"/>
    <property type="match status" value="1"/>
</dbReference>
<dbReference type="GO" id="GO:0006351">
    <property type="term" value="P:DNA-templated transcription"/>
    <property type="evidence" value="ECO:0007669"/>
    <property type="project" value="InterPro"/>
</dbReference>
<evidence type="ECO:0000256" key="6">
    <source>
        <dbReference type="ARBA" id="ARBA00022695"/>
    </source>
</evidence>
<evidence type="ECO:0000259" key="14">
    <source>
        <dbReference type="SMART" id="SM00663"/>
    </source>
</evidence>
<evidence type="ECO:0000256" key="4">
    <source>
        <dbReference type="ARBA" id="ARBA00022640"/>
    </source>
</evidence>
<dbReference type="EMBL" id="JALJOU010000002">
    <property type="protein sequence ID" value="KAK9845826.1"/>
    <property type="molecule type" value="Genomic_DNA"/>
</dbReference>
<evidence type="ECO:0000256" key="5">
    <source>
        <dbReference type="ARBA" id="ARBA00022679"/>
    </source>
</evidence>
<keyword evidence="10 12" id="KW-0804">Transcription</keyword>
<keyword evidence="5 12" id="KW-0808">Transferase</keyword>
<evidence type="ECO:0000256" key="13">
    <source>
        <dbReference type="SAM" id="MobiDB-lite"/>
    </source>
</evidence>
<dbReference type="InterPro" id="IPR007081">
    <property type="entry name" value="RNA_pol_Rpb1_5"/>
</dbReference>
<keyword evidence="7" id="KW-0479">Metal-binding</keyword>
<feature type="region of interest" description="Disordered" evidence="13">
    <location>
        <begin position="200"/>
        <end position="222"/>
    </location>
</feature>
<keyword evidence="8" id="KW-0862">Zinc</keyword>
<proteinExistence type="inferred from homology"/>
<dbReference type="Pfam" id="PF04998">
    <property type="entry name" value="RNA_pol_Rpb1_5"/>
    <property type="match status" value="1"/>
</dbReference>
<dbReference type="Pfam" id="PF04997">
    <property type="entry name" value="RNA_pol_Rpb1_1"/>
    <property type="match status" value="1"/>
</dbReference>
<feature type="compositionally biased region" description="Basic and acidic residues" evidence="13">
    <location>
        <begin position="1564"/>
        <end position="1578"/>
    </location>
</feature>
<comment type="subcellular location">
    <subcellularLocation>
        <location evidence="1">Nucleus</location>
    </subcellularLocation>
</comment>
<dbReference type="InterPro" id="IPR044893">
    <property type="entry name" value="RNA_pol_Rpb1_clamp_domain"/>
</dbReference>
<evidence type="ECO:0000256" key="8">
    <source>
        <dbReference type="ARBA" id="ARBA00022833"/>
    </source>
</evidence>
<dbReference type="CDD" id="cd02735">
    <property type="entry name" value="RNAP_I_Rpa1_C"/>
    <property type="match status" value="1"/>
</dbReference>
<dbReference type="Proteomes" id="UP001445335">
    <property type="component" value="Unassembled WGS sequence"/>
</dbReference>
<organism evidence="15 16">
    <name type="scientific">Elliptochloris bilobata</name>
    <dbReference type="NCBI Taxonomy" id="381761"/>
    <lineage>
        <taxon>Eukaryota</taxon>
        <taxon>Viridiplantae</taxon>
        <taxon>Chlorophyta</taxon>
        <taxon>core chlorophytes</taxon>
        <taxon>Trebouxiophyceae</taxon>
        <taxon>Trebouxiophyceae incertae sedis</taxon>
        <taxon>Elliptochloris clade</taxon>
        <taxon>Elliptochloris</taxon>
    </lineage>
</organism>
<dbReference type="Gene3D" id="1.10.357.120">
    <property type="match status" value="1"/>
</dbReference>
<dbReference type="Gene3D" id="6.10.250.2940">
    <property type="match status" value="1"/>
</dbReference>
<dbReference type="InterPro" id="IPR006592">
    <property type="entry name" value="RNA_pol_N"/>
</dbReference>
<feature type="region of interest" description="Disordered" evidence="13">
    <location>
        <begin position="315"/>
        <end position="369"/>
    </location>
</feature>
<comment type="function">
    <text evidence="12">DNA-dependent RNA polymerase catalyzes the transcription of DNA into RNA using the four ribonucleoside triphosphates as substrates.</text>
</comment>
<dbReference type="Gene3D" id="3.30.70.2850">
    <property type="match status" value="1"/>
</dbReference>
<feature type="compositionally biased region" description="Gly residues" evidence="13">
    <location>
        <begin position="1524"/>
        <end position="1533"/>
    </location>
</feature>
<dbReference type="CDD" id="cd01435">
    <property type="entry name" value="RNAP_I_RPA1_N"/>
    <property type="match status" value="1"/>
</dbReference>
<evidence type="ECO:0000313" key="15">
    <source>
        <dbReference type="EMBL" id="KAK9845826.1"/>
    </source>
</evidence>
<keyword evidence="11" id="KW-0539">Nucleus</keyword>
<name>A0AAW1SHT9_9CHLO</name>
<feature type="compositionally biased region" description="Low complexity" evidence="13">
    <location>
        <begin position="200"/>
        <end position="219"/>
    </location>
</feature>
<keyword evidence="4" id="KW-0934">Plastid</keyword>
<dbReference type="InterPro" id="IPR045867">
    <property type="entry name" value="DNA-dir_RpoC_beta_prime"/>
</dbReference>
<dbReference type="Gene3D" id="1.10.150.390">
    <property type="match status" value="1"/>
</dbReference>
<evidence type="ECO:0000256" key="2">
    <source>
        <dbReference type="ARBA" id="ARBA00007207"/>
    </source>
</evidence>
<feature type="region of interest" description="Disordered" evidence="13">
    <location>
        <begin position="145"/>
        <end position="172"/>
    </location>
</feature>
<feature type="region of interest" description="Disordered" evidence="13">
    <location>
        <begin position="1509"/>
        <end position="1641"/>
    </location>
</feature>